<accession>A0A0L0N1N3</accession>
<evidence type="ECO:0000313" key="3">
    <source>
        <dbReference type="Proteomes" id="UP000036947"/>
    </source>
</evidence>
<dbReference type="OrthoDB" id="416217at2759"/>
<gene>
    <name evidence="2" type="ORF">TOPH_07642</name>
</gene>
<keyword evidence="3" id="KW-1185">Reference proteome</keyword>
<protein>
    <submittedName>
        <fullName evidence="2">Uncharacterized protein</fullName>
    </submittedName>
</protein>
<sequence>MPPATARGSDYPKPVQAQSSFRHGSRSADQPVASRIVPSLGKGNVLNSLLSRDLARVLCVAATHLTTLCPQSAKYSRASVQLLSKSLRLLRQNLSRPFTKDNCDAIVGTAVLINYISWCHLGFLDGQRASEPNNTGLELFQDQLFLLSPGVLQVWLQAMPIFIAERSVFITATHQHPRRNIEETLSRRGNDPTRFVEPFMKIWDDPRYQTFGIPNPEATTPGGPSSRAWHILTGLEAEQSWDGVQLSVLSDPEGVECQLLLQKLRKALWQANSGITTVDCPSKLVAAESQSANPLADLSPEEATRMSFERVVRLLSPILCCLHPLSIPSHMAIHPNAVPRQADLERLFFAFPVLCCGPFAELTMKGDSRALVVLFHFYRAARVLLATQKSWWASERSHVLEALILRELRSRNLGVCLQ</sequence>
<organism evidence="2 3">
    <name type="scientific">Tolypocladium ophioglossoides (strain CBS 100239)</name>
    <name type="common">Snaketongue truffleclub</name>
    <name type="synonym">Elaphocordyceps ophioglossoides</name>
    <dbReference type="NCBI Taxonomy" id="1163406"/>
    <lineage>
        <taxon>Eukaryota</taxon>
        <taxon>Fungi</taxon>
        <taxon>Dikarya</taxon>
        <taxon>Ascomycota</taxon>
        <taxon>Pezizomycotina</taxon>
        <taxon>Sordariomycetes</taxon>
        <taxon>Hypocreomycetidae</taxon>
        <taxon>Hypocreales</taxon>
        <taxon>Ophiocordycipitaceae</taxon>
        <taxon>Tolypocladium</taxon>
    </lineage>
</organism>
<dbReference type="EMBL" id="LFRF01000033">
    <property type="protein sequence ID" value="KND87720.1"/>
    <property type="molecule type" value="Genomic_DNA"/>
</dbReference>
<dbReference type="GO" id="GO:0001228">
    <property type="term" value="F:DNA-binding transcription activator activity, RNA polymerase II-specific"/>
    <property type="evidence" value="ECO:0007669"/>
    <property type="project" value="TreeGrafter"/>
</dbReference>
<feature type="region of interest" description="Disordered" evidence="1">
    <location>
        <begin position="1"/>
        <end position="32"/>
    </location>
</feature>
<reference evidence="2 3" key="1">
    <citation type="journal article" date="2015" name="BMC Genomics">
        <title>The genome of the truffle-parasite Tolypocladium ophioglossoides and the evolution of antifungal peptaibiotics.</title>
        <authorList>
            <person name="Quandt C.A."/>
            <person name="Bushley K.E."/>
            <person name="Spatafora J.W."/>
        </authorList>
    </citation>
    <scope>NUCLEOTIDE SEQUENCE [LARGE SCALE GENOMIC DNA]</scope>
    <source>
        <strain evidence="2 3">CBS 100239</strain>
    </source>
</reference>
<dbReference type="Proteomes" id="UP000036947">
    <property type="component" value="Unassembled WGS sequence"/>
</dbReference>
<dbReference type="AlphaFoldDB" id="A0A0L0N1N3"/>
<name>A0A0L0N1N3_TOLOC</name>
<evidence type="ECO:0000256" key="1">
    <source>
        <dbReference type="SAM" id="MobiDB-lite"/>
    </source>
</evidence>
<dbReference type="PANTHER" id="PTHR47784">
    <property type="entry name" value="STEROL UPTAKE CONTROL PROTEIN 2"/>
    <property type="match status" value="1"/>
</dbReference>
<comment type="caution">
    <text evidence="2">The sequence shown here is derived from an EMBL/GenBank/DDBJ whole genome shotgun (WGS) entry which is preliminary data.</text>
</comment>
<evidence type="ECO:0000313" key="2">
    <source>
        <dbReference type="EMBL" id="KND87720.1"/>
    </source>
</evidence>
<proteinExistence type="predicted"/>
<dbReference type="PANTHER" id="PTHR47784:SF5">
    <property type="entry name" value="STEROL UPTAKE CONTROL PROTEIN 2"/>
    <property type="match status" value="1"/>
</dbReference>
<dbReference type="STRING" id="1163406.A0A0L0N1N3"/>
<dbReference type="InterPro" id="IPR053157">
    <property type="entry name" value="Sterol_Uptake_Regulator"/>
</dbReference>